<sequence length="371" mass="41977">MAPASRQLCSAPLGAPPYIQFILLLMIPLITQLYSTQLVLFNFPNAIMDLHSKMAAMVSRFEEENNTGPNYPTPTSALHGPIIGVSELLPRMQALEELRREVCRLEIIRDSIQVSLIMTDDAGDESPKLVSIDAALTQAYTNYCKTIFQPMINNMVRLPQEIRDMIYNYLDPFSYSISSSNPNTRYLLKHRVSFYTSHHLGWAAAFRAGIYFLDPAILGDHLSLQILKFAYARSNFEINVRGIKEFLKHGFTSRDIKPALLVRRLVIQLSPDDYRPRTPSADDILANLECLMNLQQSCVIDFEINTRPSIWVSGPVSYHELIRENDDAGGAIGTLWNGSAGDRIFDMVVMLIMPIMLKLNHKGHTVRLCDR</sequence>
<keyword evidence="1" id="KW-0812">Transmembrane</keyword>
<evidence type="ECO:0000313" key="3">
    <source>
        <dbReference type="Proteomes" id="UP000813461"/>
    </source>
</evidence>
<evidence type="ECO:0000313" key="2">
    <source>
        <dbReference type="EMBL" id="KAH7074233.1"/>
    </source>
</evidence>
<protein>
    <submittedName>
        <fullName evidence="2">Uncharacterized protein</fullName>
    </submittedName>
</protein>
<accession>A0A8K0VTK5</accession>
<reference evidence="2" key="1">
    <citation type="journal article" date="2021" name="Nat. Commun.">
        <title>Genetic determinants of endophytism in the Arabidopsis root mycobiome.</title>
        <authorList>
            <person name="Mesny F."/>
            <person name="Miyauchi S."/>
            <person name="Thiergart T."/>
            <person name="Pickel B."/>
            <person name="Atanasova L."/>
            <person name="Karlsson M."/>
            <person name="Huettel B."/>
            <person name="Barry K.W."/>
            <person name="Haridas S."/>
            <person name="Chen C."/>
            <person name="Bauer D."/>
            <person name="Andreopoulos W."/>
            <person name="Pangilinan J."/>
            <person name="LaButti K."/>
            <person name="Riley R."/>
            <person name="Lipzen A."/>
            <person name="Clum A."/>
            <person name="Drula E."/>
            <person name="Henrissat B."/>
            <person name="Kohler A."/>
            <person name="Grigoriev I.V."/>
            <person name="Martin F.M."/>
            <person name="Hacquard S."/>
        </authorList>
    </citation>
    <scope>NUCLEOTIDE SEQUENCE</scope>
    <source>
        <strain evidence="2">MPI-SDFR-AT-0120</strain>
    </source>
</reference>
<name>A0A8K0VTK5_9PLEO</name>
<comment type="caution">
    <text evidence="2">The sequence shown here is derived from an EMBL/GenBank/DDBJ whole genome shotgun (WGS) entry which is preliminary data.</text>
</comment>
<dbReference type="EMBL" id="JAGMVJ010000021">
    <property type="protein sequence ID" value="KAH7074233.1"/>
    <property type="molecule type" value="Genomic_DNA"/>
</dbReference>
<keyword evidence="1" id="KW-1133">Transmembrane helix</keyword>
<keyword evidence="3" id="KW-1185">Reference proteome</keyword>
<gene>
    <name evidence="2" type="ORF">FB567DRAFT_597385</name>
</gene>
<evidence type="ECO:0000256" key="1">
    <source>
        <dbReference type="SAM" id="Phobius"/>
    </source>
</evidence>
<keyword evidence="1" id="KW-0472">Membrane</keyword>
<feature type="transmembrane region" description="Helical" evidence="1">
    <location>
        <begin position="18"/>
        <end position="43"/>
    </location>
</feature>
<proteinExistence type="predicted"/>
<dbReference type="Proteomes" id="UP000813461">
    <property type="component" value="Unassembled WGS sequence"/>
</dbReference>
<organism evidence="2 3">
    <name type="scientific">Paraphoma chrysanthemicola</name>
    <dbReference type="NCBI Taxonomy" id="798071"/>
    <lineage>
        <taxon>Eukaryota</taxon>
        <taxon>Fungi</taxon>
        <taxon>Dikarya</taxon>
        <taxon>Ascomycota</taxon>
        <taxon>Pezizomycotina</taxon>
        <taxon>Dothideomycetes</taxon>
        <taxon>Pleosporomycetidae</taxon>
        <taxon>Pleosporales</taxon>
        <taxon>Pleosporineae</taxon>
        <taxon>Phaeosphaeriaceae</taxon>
        <taxon>Paraphoma</taxon>
    </lineage>
</organism>
<dbReference type="AlphaFoldDB" id="A0A8K0VTK5"/>